<feature type="chain" id="PRO_5023843521" evidence="7">
    <location>
        <begin position="18"/>
        <end position="632"/>
    </location>
</feature>
<dbReference type="PANTHER" id="PTHR14255:SF3">
    <property type="entry name" value="SULFITE EXPORTER TAUE_SAFE FAMILY PROTEIN 5-RELATED"/>
    <property type="match status" value="1"/>
</dbReference>
<evidence type="ECO:0000256" key="6">
    <source>
        <dbReference type="SAM" id="Phobius"/>
    </source>
</evidence>
<feature type="transmembrane region" description="Helical" evidence="6">
    <location>
        <begin position="406"/>
        <end position="425"/>
    </location>
</feature>
<feature type="transmembrane region" description="Helical" evidence="6">
    <location>
        <begin position="591"/>
        <end position="620"/>
    </location>
</feature>
<dbReference type="Proteomes" id="UP000324800">
    <property type="component" value="Unassembled WGS sequence"/>
</dbReference>
<keyword evidence="3 6" id="KW-1133">Transmembrane helix</keyword>
<dbReference type="Pfam" id="PF01925">
    <property type="entry name" value="TauE"/>
    <property type="match status" value="2"/>
</dbReference>
<keyword evidence="7" id="KW-0732">Signal</keyword>
<feature type="region of interest" description="Disordered" evidence="5">
    <location>
        <begin position="340"/>
        <end position="386"/>
    </location>
</feature>
<feature type="transmembrane region" description="Helical" evidence="6">
    <location>
        <begin position="493"/>
        <end position="516"/>
    </location>
</feature>
<sequence>MIVQILILTIVVPTGSCCSSRYANEATNHSSILNADTQRTCNHGIVDIVCQGSQGCVDGLCGVCRSDADCGAQSTCKGSQCIHKGIWPPTWQTFISMIGGFSISILGGATGLGGGSFVVPIVTLVSLFKSSVGVSIAQVTIFGNGFMSFIMGMYGKHPNRDRPRIYCDIVVVMIPCLLAGSFIGVYLAQIVPQYVITCLLCLFLILTLYRSFKKAVVEFRKEQKTRKEEKQAASTFSGIKVGSNSQKETQMIQTTSNIQSQSSLNHADPQLSNENIIIDQQEHKHNEVIDIQVMDEISSENEQIQQKENNEENNIQINNPIQSSIPDIQVEIIPELQIHSPHNTPESESESINSQNTTKSLEESLNPIQQQDQQQSEHRSINNHINTDNISPELAQMYKSERRLSIKKTIFCIVMWIVLLLVSLARGGKSGKSIIGIKKCSAGDWVIIVLYLIFSVCMTCVGSFFTLKEQRKKDLLGYQFAEGDVRWTLRSSILYPFICTAAGVLAGLLGIGGALITNPILLEMGVLIPVVTATTSSLILITSSSSSLQFAVGGILPLDWGVAFFIMGVGGALLGTAVISRIAIKKKRYSVLLFLISGFFCISLLISCFHGLFTIILLALNNGYMGFSSPCN</sequence>
<feature type="transmembrane region" description="Helical" evidence="6">
    <location>
        <begin position="194"/>
        <end position="212"/>
    </location>
</feature>
<evidence type="ECO:0000256" key="1">
    <source>
        <dbReference type="ARBA" id="ARBA00004141"/>
    </source>
</evidence>
<dbReference type="GO" id="GO:0031464">
    <property type="term" value="C:Cul4A-RING E3 ubiquitin ligase complex"/>
    <property type="evidence" value="ECO:0007669"/>
    <property type="project" value="TreeGrafter"/>
</dbReference>
<feature type="compositionally biased region" description="Low complexity" evidence="5">
    <location>
        <begin position="300"/>
        <end position="319"/>
    </location>
</feature>
<comment type="caution">
    <text evidence="8">The sequence shown here is derived from an EMBL/GenBank/DDBJ whole genome shotgun (WGS) entry which is preliminary data.</text>
</comment>
<feature type="transmembrane region" description="Helical" evidence="6">
    <location>
        <begin position="105"/>
        <end position="128"/>
    </location>
</feature>
<dbReference type="InterPro" id="IPR002781">
    <property type="entry name" value="TM_pro_TauE-like"/>
</dbReference>
<organism evidence="8 9">
    <name type="scientific">Streblomastix strix</name>
    <dbReference type="NCBI Taxonomy" id="222440"/>
    <lineage>
        <taxon>Eukaryota</taxon>
        <taxon>Metamonada</taxon>
        <taxon>Preaxostyla</taxon>
        <taxon>Oxymonadida</taxon>
        <taxon>Streblomastigidae</taxon>
        <taxon>Streblomastix</taxon>
    </lineage>
</organism>
<feature type="transmembrane region" description="Helical" evidence="6">
    <location>
        <begin position="445"/>
        <end position="467"/>
    </location>
</feature>
<feature type="region of interest" description="Disordered" evidence="5">
    <location>
        <begin position="299"/>
        <end position="319"/>
    </location>
</feature>
<keyword evidence="2 6" id="KW-0812">Transmembrane</keyword>
<evidence type="ECO:0000256" key="4">
    <source>
        <dbReference type="ARBA" id="ARBA00023136"/>
    </source>
</evidence>
<feature type="signal peptide" evidence="7">
    <location>
        <begin position="1"/>
        <end position="17"/>
    </location>
</feature>
<proteinExistence type="predicted"/>
<dbReference type="PANTHER" id="PTHR14255">
    <property type="entry name" value="CEREBLON"/>
    <property type="match status" value="1"/>
</dbReference>
<feature type="transmembrane region" description="Helical" evidence="6">
    <location>
        <begin position="166"/>
        <end position="188"/>
    </location>
</feature>
<feature type="compositionally biased region" description="Polar residues" evidence="5">
    <location>
        <begin position="340"/>
        <end position="359"/>
    </location>
</feature>
<evidence type="ECO:0000256" key="3">
    <source>
        <dbReference type="ARBA" id="ARBA00022989"/>
    </source>
</evidence>
<gene>
    <name evidence="8" type="ORF">EZS28_005435</name>
</gene>
<accession>A0A5J4WXE2</accession>
<evidence type="ECO:0000313" key="8">
    <source>
        <dbReference type="EMBL" id="KAA6399035.1"/>
    </source>
</evidence>
<keyword evidence="4 6" id="KW-0472">Membrane</keyword>
<feature type="transmembrane region" description="Helical" evidence="6">
    <location>
        <begin position="134"/>
        <end position="154"/>
    </location>
</feature>
<evidence type="ECO:0000256" key="2">
    <source>
        <dbReference type="ARBA" id="ARBA00022692"/>
    </source>
</evidence>
<protein>
    <submittedName>
        <fullName evidence="8">Putative sulfite exporter TauE/SafE</fullName>
    </submittedName>
</protein>
<name>A0A5J4WXE2_9EUKA</name>
<evidence type="ECO:0000313" key="9">
    <source>
        <dbReference type="Proteomes" id="UP000324800"/>
    </source>
</evidence>
<feature type="transmembrane region" description="Helical" evidence="6">
    <location>
        <begin position="560"/>
        <end position="579"/>
    </location>
</feature>
<dbReference type="EMBL" id="SNRW01000832">
    <property type="protein sequence ID" value="KAA6399035.1"/>
    <property type="molecule type" value="Genomic_DNA"/>
</dbReference>
<evidence type="ECO:0000256" key="5">
    <source>
        <dbReference type="SAM" id="MobiDB-lite"/>
    </source>
</evidence>
<dbReference type="AlphaFoldDB" id="A0A5J4WXE2"/>
<evidence type="ECO:0000256" key="7">
    <source>
        <dbReference type="SAM" id="SignalP"/>
    </source>
</evidence>
<reference evidence="8 9" key="1">
    <citation type="submission" date="2019-03" db="EMBL/GenBank/DDBJ databases">
        <title>Single cell metagenomics reveals metabolic interactions within the superorganism composed of flagellate Streblomastix strix and complex community of Bacteroidetes bacteria on its surface.</title>
        <authorList>
            <person name="Treitli S.C."/>
            <person name="Kolisko M."/>
            <person name="Husnik F."/>
            <person name="Keeling P."/>
            <person name="Hampl V."/>
        </authorList>
    </citation>
    <scope>NUCLEOTIDE SEQUENCE [LARGE SCALE GENOMIC DNA]</scope>
    <source>
        <strain evidence="8">ST1C</strain>
    </source>
</reference>
<dbReference type="GO" id="GO:0016567">
    <property type="term" value="P:protein ubiquitination"/>
    <property type="evidence" value="ECO:0007669"/>
    <property type="project" value="TreeGrafter"/>
</dbReference>
<dbReference type="GO" id="GO:0016020">
    <property type="term" value="C:membrane"/>
    <property type="evidence" value="ECO:0007669"/>
    <property type="project" value="UniProtKB-SubCell"/>
</dbReference>
<comment type="subcellular location">
    <subcellularLocation>
        <location evidence="1">Membrane</location>
        <topology evidence="1">Multi-pass membrane protein</topology>
    </subcellularLocation>
</comment>